<organism evidence="1 2">
    <name type="scientific">Amedibacillus dolichus</name>
    <dbReference type="NCBI Taxonomy" id="31971"/>
    <lineage>
        <taxon>Bacteria</taxon>
        <taxon>Bacillati</taxon>
        <taxon>Bacillota</taxon>
        <taxon>Erysipelotrichia</taxon>
        <taxon>Erysipelotrichales</taxon>
        <taxon>Erysipelotrichaceae</taxon>
        <taxon>Amedibacillus</taxon>
    </lineage>
</organism>
<dbReference type="Proteomes" id="UP001529340">
    <property type="component" value="Unassembled WGS sequence"/>
</dbReference>
<proteinExistence type="predicted"/>
<name>A0ABT7UD08_9FIRM</name>
<evidence type="ECO:0008006" key="3">
    <source>
        <dbReference type="Google" id="ProtNLM"/>
    </source>
</evidence>
<protein>
    <recommendedName>
        <fullName evidence="3">DUF4177 domain-containing protein</fullName>
    </recommendedName>
</protein>
<dbReference type="EMBL" id="JAUDCG010000031">
    <property type="protein sequence ID" value="MDM8157504.1"/>
    <property type="molecule type" value="Genomic_DNA"/>
</dbReference>
<gene>
    <name evidence="1" type="ORF">QUV96_07625</name>
</gene>
<reference evidence="1 2" key="2">
    <citation type="submission" date="2023-06" db="EMBL/GenBank/DDBJ databases">
        <title>Identification and characterization of horizontal gene transfer across gut microbiota members of farm animals based on homology search.</title>
        <authorList>
            <person name="Schwarzerova J."/>
            <person name="Nykrynova M."/>
            <person name="Jureckova K."/>
            <person name="Cejkova D."/>
            <person name="Rychlik I."/>
        </authorList>
    </citation>
    <scope>NUCLEOTIDE SEQUENCE [LARGE SCALE GENOMIC DNA]</scope>
    <source>
        <strain evidence="1 2">ET39</strain>
    </source>
</reference>
<dbReference type="RefSeq" id="WP_289607950.1">
    <property type="nucleotide sequence ID" value="NZ_JAUDCG010000031.1"/>
</dbReference>
<evidence type="ECO:0000313" key="1">
    <source>
        <dbReference type="EMBL" id="MDM8157504.1"/>
    </source>
</evidence>
<reference evidence="1 2" key="3">
    <citation type="submission" date="2023-06" db="EMBL/GenBank/DDBJ databases">
        <authorList>
            <person name="Zeman M."/>
            <person name="Kubasova T."/>
            <person name="Jahodarova E."/>
            <person name="Nykrynova M."/>
            <person name="Rychlik I."/>
        </authorList>
    </citation>
    <scope>NUCLEOTIDE SEQUENCE [LARGE SCALE GENOMIC DNA]</scope>
    <source>
        <strain evidence="1 2">ET39</strain>
    </source>
</reference>
<keyword evidence="2" id="KW-1185">Reference proteome</keyword>
<reference evidence="2" key="1">
    <citation type="submission" date="2023-06" db="EMBL/GenBank/DDBJ databases">
        <title>Identification and characterization of horizontal gene transfer across gut microbiota members of farm animals based on homology search.</title>
        <authorList>
            <person name="Zeman M."/>
            <person name="Kubasova T."/>
            <person name="Jahodarova E."/>
            <person name="Nykrynova M."/>
            <person name="Rychlik I."/>
        </authorList>
    </citation>
    <scope>NUCLEOTIDE SEQUENCE [LARGE SCALE GENOMIC DNA]</scope>
    <source>
        <strain evidence="2">ET39</strain>
    </source>
</reference>
<comment type="caution">
    <text evidence="1">The sequence shown here is derived from an EMBL/GenBank/DDBJ whole genome shotgun (WGS) entry which is preliminary data.</text>
</comment>
<sequence length="52" mass="5858">MIRCIALPYTPSAEKTAQAIETYANQKEKEGWELITCSITPSARAILIFRTQ</sequence>
<evidence type="ECO:0000313" key="2">
    <source>
        <dbReference type="Proteomes" id="UP001529340"/>
    </source>
</evidence>
<accession>A0ABT7UD08</accession>